<dbReference type="OrthoDB" id="5305485at2759"/>
<comment type="caution">
    <text evidence="2">The sequence shown here is derived from an EMBL/GenBank/DDBJ whole genome shotgun (WGS) entry which is preliminary data.</text>
</comment>
<feature type="compositionally biased region" description="Acidic residues" evidence="1">
    <location>
        <begin position="155"/>
        <end position="168"/>
    </location>
</feature>
<keyword evidence="3" id="KW-1185">Reference proteome</keyword>
<protein>
    <submittedName>
        <fullName evidence="2">Uncharacterized protein</fullName>
    </submittedName>
</protein>
<accession>A0A436ZNU5</accession>
<dbReference type="Proteomes" id="UP000283090">
    <property type="component" value="Unassembled WGS sequence"/>
</dbReference>
<reference evidence="2 3" key="1">
    <citation type="submission" date="2019-01" db="EMBL/GenBank/DDBJ databases">
        <title>Intercellular communication is required for trap formation in the nematode-trapping fungus Duddingtonia flagrans.</title>
        <authorList>
            <person name="Youssar L."/>
            <person name="Wernet V."/>
            <person name="Hensel N."/>
            <person name="Hildebrandt H.-G."/>
            <person name="Fischer R."/>
        </authorList>
    </citation>
    <scope>NUCLEOTIDE SEQUENCE [LARGE SCALE GENOMIC DNA]</scope>
    <source>
        <strain evidence="2 3">CBS H-5679</strain>
    </source>
</reference>
<dbReference type="RefSeq" id="XP_067486118.1">
    <property type="nucleotide sequence ID" value="XM_067638207.1"/>
</dbReference>
<dbReference type="AlphaFoldDB" id="A0A436ZNU5"/>
<evidence type="ECO:0000256" key="1">
    <source>
        <dbReference type="SAM" id="MobiDB-lite"/>
    </source>
</evidence>
<name>A0A436ZNU5_ARTFL</name>
<evidence type="ECO:0000313" key="2">
    <source>
        <dbReference type="EMBL" id="RVD80574.1"/>
    </source>
</evidence>
<feature type="compositionally biased region" description="Polar residues" evidence="1">
    <location>
        <begin position="140"/>
        <end position="154"/>
    </location>
</feature>
<evidence type="ECO:0000313" key="3">
    <source>
        <dbReference type="Proteomes" id="UP000283090"/>
    </source>
</evidence>
<dbReference type="EMBL" id="SAEB01000012">
    <property type="protein sequence ID" value="RVD80574.1"/>
    <property type="molecule type" value="Genomic_DNA"/>
</dbReference>
<sequence>MAVIRNGEPFVVTPENPLQVGDTIEPIDNPDDISMTMLEHPIRVSCNSQYGGRVLRHAPSFNVRVRLDYEAILKIYGDADCRTVQFIISDLGYIDPWHPIQPLADPHPLDLVPITKESSAAGGSTTGSLGNLDESCASSAYATSSDGSDTISETSSEEFDNSEISEDDPEWQALVRKLEAEWEQNGQLLEDINMDDIEIDQVIDQYLASPEAENFDEDVLRCQFADLGTVELLDLRPRAWKNS</sequence>
<dbReference type="GeneID" id="93590780"/>
<gene>
    <name evidence="2" type="ORF">DFL_008469</name>
</gene>
<dbReference type="VEuPathDB" id="FungiDB:DFL_008469"/>
<organism evidence="2 3">
    <name type="scientific">Arthrobotrys flagrans</name>
    <name type="common">Nematode-trapping fungus</name>
    <name type="synonym">Trichothecium flagrans</name>
    <dbReference type="NCBI Taxonomy" id="97331"/>
    <lineage>
        <taxon>Eukaryota</taxon>
        <taxon>Fungi</taxon>
        <taxon>Dikarya</taxon>
        <taxon>Ascomycota</taxon>
        <taxon>Pezizomycotina</taxon>
        <taxon>Orbiliomycetes</taxon>
        <taxon>Orbiliales</taxon>
        <taxon>Orbiliaceae</taxon>
        <taxon>Arthrobotrys</taxon>
    </lineage>
</organism>
<proteinExistence type="predicted"/>
<feature type="region of interest" description="Disordered" evidence="1">
    <location>
        <begin position="140"/>
        <end position="168"/>
    </location>
</feature>